<dbReference type="AlphaFoldDB" id="A0A8J6IVF5"/>
<dbReference type="InterPro" id="IPR051049">
    <property type="entry name" value="Dienelactone_hydrolase-like"/>
</dbReference>
<evidence type="ECO:0000313" key="3">
    <source>
        <dbReference type="Proteomes" id="UP000601768"/>
    </source>
</evidence>
<sequence>MIIVVADIFGYTNALQCIADSIDDDVVIVDPYQGRDMQFADEAQAYDYFSRNVGLARYLTELKCQVQQAGDNCQLVGFSMGASVTWCLSSDPQVTNIDKALGFYGSQIRHHADVEPEFPVRLIFPASEQHFSVPQLMQKLQRKALVQVAQCQYQHGFMNRYSAHFNGQGYDQYMQQIQSFVKS</sequence>
<evidence type="ECO:0000259" key="1">
    <source>
        <dbReference type="Pfam" id="PF01738"/>
    </source>
</evidence>
<dbReference type="InterPro" id="IPR002925">
    <property type="entry name" value="Dienelactn_hydro"/>
</dbReference>
<comment type="caution">
    <text evidence="2">The sequence shown here is derived from an EMBL/GenBank/DDBJ whole genome shotgun (WGS) entry which is preliminary data.</text>
</comment>
<dbReference type="PANTHER" id="PTHR46623:SF6">
    <property type="entry name" value="ALPHA_BETA-HYDROLASES SUPERFAMILY PROTEIN"/>
    <property type="match status" value="1"/>
</dbReference>
<dbReference type="EMBL" id="JACNEP010000013">
    <property type="protein sequence ID" value="MBC3767099.1"/>
    <property type="molecule type" value="Genomic_DNA"/>
</dbReference>
<evidence type="ECO:0000313" key="2">
    <source>
        <dbReference type="EMBL" id="MBC3767099.1"/>
    </source>
</evidence>
<name>A0A8J6IVF5_9ALTE</name>
<dbReference type="InterPro" id="IPR029058">
    <property type="entry name" value="AB_hydrolase_fold"/>
</dbReference>
<accession>A0A8J6IVF5</accession>
<keyword evidence="3" id="KW-1185">Reference proteome</keyword>
<dbReference type="PANTHER" id="PTHR46623">
    <property type="entry name" value="CARBOXYMETHYLENEBUTENOLIDASE-RELATED"/>
    <property type="match status" value="1"/>
</dbReference>
<gene>
    <name evidence="2" type="ORF">H8B19_14530</name>
</gene>
<dbReference type="SUPFAM" id="SSF53474">
    <property type="entry name" value="alpha/beta-Hydrolases"/>
    <property type="match status" value="1"/>
</dbReference>
<reference evidence="2" key="1">
    <citation type="journal article" date="2018" name="Int. J. Syst. Evol. Microbiol.">
        <title>Neptunicella marina gen. nov., sp. nov., isolated from surface seawater.</title>
        <authorList>
            <person name="Liu X."/>
            <person name="Lai Q."/>
            <person name="Du Y."/>
            <person name="Zhang X."/>
            <person name="Liu Z."/>
            <person name="Sun F."/>
            <person name="Shao Z."/>
        </authorList>
    </citation>
    <scope>NUCLEOTIDE SEQUENCE</scope>
    <source>
        <strain evidence="2">S27-2</strain>
    </source>
</reference>
<dbReference type="Proteomes" id="UP000601768">
    <property type="component" value="Unassembled WGS sequence"/>
</dbReference>
<dbReference type="GO" id="GO:0016787">
    <property type="term" value="F:hydrolase activity"/>
    <property type="evidence" value="ECO:0007669"/>
    <property type="project" value="UniProtKB-KW"/>
</dbReference>
<dbReference type="Gene3D" id="3.40.50.1820">
    <property type="entry name" value="alpha/beta hydrolase"/>
    <property type="match status" value="1"/>
</dbReference>
<feature type="domain" description="Dienelactone hydrolase" evidence="1">
    <location>
        <begin position="2"/>
        <end position="173"/>
    </location>
</feature>
<dbReference type="Pfam" id="PF01738">
    <property type="entry name" value="DLH"/>
    <property type="match status" value="1"/>
</dbReference>
<reference evidence="2" key="2">
    <citation type="submission" date="2020-08" db="EMBL/GenBank/DDBJ databases">
        <authorList>
            <person name="Lai Q."/>
        </authorList>
    </citation>
    <scope>NUCLEOTIDE SEQUENCE</scope>
    <source>
        <strain evidence="2">S27-2</strain>
    </source>
</reference>
<protein>
    <submittedName>
        <fullName evidence="2">Dienelactone hydrolase family protein</fullName>
    </submittedName>
</protein>
<keyword evidence="2" id="KW-0378">Hydrolase</keyword>
<organism evidence="2 3">
    <name type="scientific">Neptunicella marina</name>
    <dbReference type="NCBI Taxonomy" id="2125989"/>
    <lineage>
        <taxon>Bacteria</taxon>
        <taxon>Pseudomonadati</taxon>
        <taxon>Pseudomonadota</taxon>
        <taxon>Gammaproteobacteria</taxon>
        <taxon>Alteromonadales</taxon>
        <taxon>Alteromonadaceae</taxon>
        <taxon>Neptunicella</taxon>
    </lineage>
</organism>
<proteinExistence type="predicted"/>
<dbReference type="RefSeq" id="WP_186507614.1">
    <property type="nucleotide sequence ID" value="NZ_JACNEP010000013.1"/>
</dbReference>